<keyword evidence="10" id="KW-1185">Reference proteome</keyword>
<dbReference type="EMBL" id="QXGB01000131">
    <property type="protein sequence ID" value="KAE9228858.1"/>
    <property type="molecule type" value="Genomic_DNA"/>
</dbReference>
<evidence type="ECO:0000313" key="3">
    <source>
        <dbReference type="EMBL" id="KAE9131812.1"/>
    </source>
</evidence>
<reference evidence="9 10" key="1">
    <citation type="submission" date="2018-08" db="EMBL/GenBank/DDBJ databases">
        <title>Genomic investigation of the strawberry pathogen Phytophthora fragariae indicates pathogenicity is determined by transcriptional variation in three key races.</title>
        <authorList>
            <person name="Adams T.M."/>
            <person name="Armitage A.D."/>
            <person name="Sobczyk M.K."/>
            <person name="Bates H.J."/>
            <person name="Dunwell J.M."/>
            <person name="Nellist C.F."/>
            <person name="Harrison R.J."/>
        </authorList>
    </citation>
    <scope>NUCLEOTIDE SEQUENCE [LARGE SCALE GENOMIC DNA]</scope>
    <source>
        <strain evidence="7 11">A4</strain>
        <strain evidence="6 12">BC-1</strain>
        <strain evidence="5 10">NOV-27</strain>
        <strain evidence="4 13">NOV-5</strain>
        <strain evidence="3 14">NOV-71</strain>
        <strain evidence="8 16">NOV-77</strain>
        <strain evidence="1 9">NOV-9</strain>
        <strain evidence="2 15">SCRP245</strain>
    </source>
</reference>
<comment type="caution">
    <text evidence="6">The sequence shown here is derived from an EMBL/GenBank/DDBJ whole genome shotgun (WGS) entry which is preliminary data.</text>
</comment>
<gene>
    <name evidence="7" type="ORF">PF001_g4435</name>
    <name evidence="6" type="ORF">PF002_g1867</name>
    <name evidence="5" type="ORF">PF005_g4134</name>
    <name evidence="4" type="ORF">PF006_g4490</name>
    <name evidence="3" type="ORF">PF007_g3983</name>
    <name evidence="8" type="ORF">PF008_g4407</name>
    <name evidence="1" type="ORF">PF009_g3261</name>
    <name evidence="2" type="ORF">PF011_g16100</name>
</gene>
<accession>A0A6A4ABN6</accession>
<dbReference type="EMBL" id="QXFY01000149">
    <property type="protein sequence ID" value="KAE9354720.1"/>
    <property type="molecule type" value="Genomic_DNA"/>
</dbReference>
<dbReference type="EMBL" id="QXGF01000090">
    <property type="protein sequence ID" value="KAE8947154.1"/>
    <property type="molecule type" value="Genomic_DNA"/>
</dbReference>
<evidence type="ECO:0000313" key="8">
    <source>
        <dbReference type="EMBL" id="KAE9354720.1"/>
    </source>
</evidence>
<evidence type="ECO:0000313" key="16">
    <source>
        <dbReference type="Proteomes" id="UP000486351"/>
    </source>
</evidence>
<evidence type="ECO:0000313" key="10">
    <source>
        <dbReference type="Proteomes" id="UP000433483"/>
    </source>
</evidence>
<dbReference type="EMBL" id="QXGE01000153">
    <property type="protein sequence ID" value="KAE9322395.1"/>
    <property type="molecule type" value="Genomic_DNA"/>
</dbReference>
<evidence type="ECO:0000313" key="14">
    <source>
        <dbReference type="Proteomes" id="UP000441208"/>
    </source>
</evidence>
<name>A0A6A4ABN6_9STRA</name>
<sequence>MARLLVASDDRLTRRVLAVAKRLYDDHADSIRAKIAERKLVCRLCRAPVRRREHIIKRHVRFGCSSLFAGRSEAFPDRAPGKPEVDDLYGYVYSVNDGDDTRRLRKPGLVEVAGAESDGGDDDEAPFLQDGKRVIGAVGGVEAVSAGYI</sequence>
<evidence type="ECO:0000313" key="11">
    <source>
        <dbReference type="Proteomes" id="UP000437068"/>
    </source>
</evidence>
<dbReference type="Proteomes" id="UP000437068">
    <property type="component" value="Unassembled WGS sequence"/>
</dbReference>
<dbReference type="EMBL" id="QXFW01001132">
    <property type="protein sequence ID" value="KAE8995962.1"/>
    <property type="molecule type" value="Genomic_DNA"/>
</dbReference>
<dbReference type="Proteomes" id="UP000460718">
    <property type="component" value="Unassembled WGS sequence"/>
</dbReference>
<dbReference type="EMBL" id="QXGA01000157">
    <property type="protein sequence ID" value="KAE9151218.1"/>
    <property type="molecule type" value="Genomic_DNA"/>
</dbReference>
<dbReference type="EMBL" id="QXFZ01000123">
    <property type="protein sequence ID" value="KAE9131812.1"/>
    <property type="molecule type" value="Genomic_DNA"/>
</dbReference>
<evidence type="ECO:0000313" key="7">
    <source>
        <dbReference type="EMBL" id="KAE9322395.1"/>
    </source>
</evidence>
<dbReference type="Proteomes" id="UP000429523">
    <property type="component" value="Unassembled WGS sequence"/>
</dbReference>
<evidence type="ECO:0000313" key="9">
    <source>
        <dbReference type="Proteomes" id="UP000429523"/>
    </source>
</evidence>
<organism evidence="6 12">
    <name type="scientific">Phytophthora fragariae</name>
    <dbReference type="NCBI Taxonomy" id="53985"/>
    <lineage>
        <taxon>Eukaryota</taxon>
        <taxon>Sar</taxon>
        <taxon>Stramenopiles</taxon>
        <taxon>Oomycota</taxon>
        <taxon>Peronosporomycetes</taxon>
        <taxon>Peronosporales</taxon>
        <taxon>Peronosporaceae</taxon>
        <taxon>Phytophthora</taxon>
    </lineage>
</organism>
<dbReference type="AlphaFoldDB" id="A0A6A4ABN6"/>
<evidence type="ECO:0000313" key="4">
    <source>
        <dbReference type="EMBL" id="KAE9151218.1"/>
    </source>
</evidence>
<evidence type="ECO:0000313" key="13">
    <source>
        <dbReference type="Proteomes" id="UP000440732"/>
    </source>
</evidence>
<evidence type="ECO:0000313" key="5">
    <source>
        <dbReference type="EMBL" id="KAE9228858.1"/>
    </source>
</evidence>
<dbReference type="Proteomes" id="UP000433483">
    <property type="component" value="Unassembled WGS sequence"/>
</dbReference>
<protein>
    <submittedName>
        <fullName evidence="6">Uncharacterized protein</fullName>
    </submittedName>
</protein>
<dbReference type="Proteomes" id="UP000440367">
    <property type="component" value="Unassembled WGS sequence"/>
</dbReference>
<proteinExistence type="predicted"/>
<dbReference type="Proteomes" id="UP000441208">
    <property type="component" value="Unassembled WGS sequence"/>
</dbReference>
<dbReference type="EMBL" id="QXGD01000046">
    <property type="protein sequence ID" value="KAE9256479.1"/>
    <property type="molecule type" value="Genomic_DNA"/>
</dbReference>
<evidence type="ECO:0000313" key="15">
    <source>
        <dbReference type="Proteomes" id="UP000460718"/>
    </source>
</evidence>
<evidence type="ECO:0000313" key="6">
    <source>
        <dbReference type="EMBL" id="KAE9256479.1"/>
    </source>
</evidence>
<evidence type="ECO:0000313" key="1">
    <source>
        <dbReference type="EMBL" id="KAE8947154.1"/>
    </source>
</evidence>
<dbReference type="Proteomes" id="UP000486351">
    <property type="component" value="Unassembled WGS sequence"/>
</dbReference>
<evidence type="ECO:0000313" key="12">
    <source>
        <dbReference type="Proteomes" id="UP000440367"/>
    </source>
</evidence>
<evidence type="ECO:0000313" key="2">
    <source>
        <dbReference type="EMBL" id="KAE8995962.1"/>
    </source>
</evidence>
<dbReference type="Proteomes" id="UP000440732">
    <property type="component" value="Unassembled WGS sequence"/>
</dbReference>